<feature type="compositionally biased region" description="Low complexity" evidence="4">
    <location>
        <begin position="202"/>
        <end position="216"/>
    </location>
</feature>
<keyword evidence="2" id="KW-0539">Nucleus</keyword>
<comment type="subcellular location">
    <subcellularLocation>
        <location evidence="1">Nucleus</location>
    </subcellularLocation>
</comment>
<dbReference type="InterPro" id="IPR019331">
    <property type="entry name" value="FAM192A/Fyv6_N"/>
</dbReference>
<dbReference type="EMBL" id="OOIN01000032">
    <property type="protein sequence ID" value="SPO30342.1"/>
    <property type="molecule type" value="Genomic_DNA"/>
</dbReference>
<feature type="region of interest" description="Disordered" evidence="4">
    <location>
        <begin position="109"/>
        <end position="226"/>
    </location>
</feature>
<evidence type="ECO:0000256" key="1">
    <source>
        <dbReference type="ARBA" id="ARBA00004123"/>
    </source>
</evidence>
<dbReference type="InterPro" id="IPR039845">
    <property type="entry name" value="FAM192A"/>
</dbReference>
<evidence type="ECO:0000313" key="6">
    <source>
        <dbReference type="EMBL" id="SPO30342.1"/>
    </source>
</evidence>
<feature type="coiled-coil region" evidence="3">
    <location>
        <begin position="79"/>
        <end position="106"/>
    </location>
</feature>
<proteinExistence type="predicted"/>
<evidence type="ECO:0000256" key="4">
    <source>
        <dbReference type="SAM" id="MobiDB-lite"/>
    </source>
</evidence>
<dbReference type="GO" id="GO:0005634">
    <property type="term" value="C:nucleus"/>
    <property type="evidence" value="ECO:0007669"/>
    <property type="project" value="UniProtKB-SubCell"/>
</dbReference>
<dbReference type="PANTHER" id="PTHR13495">
    <property type="entry name" value="NEFA-INTERACTING NUCLEAR PROTEIN NIP30"/>
    <property type="match status" value="1"/>
</dbReference>
<dbReference type="Proteomes" id="UP000324022">
    <property type="component" value="Unassembled WGS sequence"/>
</dbReference>
<feature type="compositionally biased region" description="Basic and acidic residues" evidence="4">
    <location>
        <begin position="127"/>
        <end position="147"/>
    </location>
</feature>
<dbReference type="AlphaFoldDB" id="A0A5C3EIT7"/>
<reference evidence="6 7" key="1">
    <citation type="submission" date="2018-03" db="EMBL/GenBank/DDBJ databases">
        <authorList>
            <person name="Guldener U."/>
        </authorList>
    </citation>
    <scope>NUCLEOTIDE SEQUENCE [LARGE SCALE GENOMIC DNA]</scope>
    <source>
        <strain evidence="6 7">NBRC100155</strain>
    </source>
</reference>
<dbReference type="OrthoDB" id="75720at2759"/>
<feature type="region of interest" description="Disordered" evidence="4">
    <location>
        <begin position="1"/>
        <end position="57"/>
    </location>
</feature>
<evidence type="ECO:0000256" key="2">
    <source>
        <dbReference type="ARBA" id="ARBA00023242"/>
    </source>
</evidence>
<protein>
    <submittedName>
        <fullName evidence="6">Related to NEFA-interacting nuclear protein NIP30</fullName>
    </submittedName>
</protein>
<name>A0A5C3EIT7_9BASI</name>
<keyword evidence="3" id="KW-0175">Coiled coil</keyword>
<evidence type="ECO:0000256" key="3">
    <source>
        <dbReference type="SAM" id="Coils"/>
    </source>
</evidence>
<accession>A0A5C3EIT7</accession>
<organism evidence="6 7">
    <name type="scientific">Ustilago trichophora</name>
    <dbReference type="NCBI Taxonomy" id="86804"/>
    <lineage>
        <taxon>Eukaryota</taxon>
        <taxon>Fungi</taxon>
        <taxon>Dikarya</taxon>
        <taxon>Basidiomycota</taxon>
        <taxon>Ustilaginomycotina</taxon>
        <taxon>Ustilaginomycetes</taxon>
        <taxon>Ustilaginales</taxon>
        <taxon>Ustilaginaceae</taxon>
        <taxon>Ustilago</taxon>
    </lineage>
</organism>
<dbReference type="Pfam" id="PF10187">
    <property type="entry name" value="FAM192A_Fyv6_N"/>
    <property type="match status" value="1"/>
</dbReference>
<evidence type="ECO:0000313" key="7">
    <source>
        <dbReference type="Proteomes" id="UP000324022"/>
    </source>
</evidence>
<evidence type="ECO:0000259" key="5">
    <source>
        <dbReference type="Pfam" id="PF10187"/>
    </source>
</evidence>
<feature type="compositionally biased region" description="Low complexity" evidence="4">
    <location>
        <begin position="1"/>
        <end position="18"/>
    </location>
</feature>
<dbReference type="PANTHER" id="PTHR13495:SF0">
    <property type="entry name" value="PSME3-INTERACTING PROTEIN"/>
    <property type="match status" value="1"/>
</dbReference>
<gene>
    <name evidence="6" type="ORF">UTRI_05806</name>
</gene>
<keyword evidence="7" id="KW-1185">Reference proteome</keyword>
<feature type="compositionally biased region" description="Basic and acidic residues" evidence="4">
    <location>
        <begin position="217"/>
        <end position="226"/>
    </location>
</feature>
<feature type="compositionally biased region" description="Low complexity" evidence="4">
    <location>
        <begin position="175"/>
        <end position="185"/>
    </location>
</feature>
<sequence>MTSKPSSSSVSSRFVSQSDLEAARTSSNRSSSSAEDYDPRSLFEKLQANKQEKDAKYDEMYKLSNQFRGIDEGESEFLAQVKEMKRKEEMERLRREREEVELFRAAKANSGGIGSDDQRLIQNSKLISDKQDAVKAQDDDGSTKDKTTAGGKVLSKKRKSNTSTLLGVVKKKNKPATAPTAIAIAENMAKSTSSTAQPPEVAAKSPSSSSTATSQTDKAEEKAKKT</sequence>
<feature type="domain" description="FAM192A/Fyv6 N-terminal" evidence="5">
    <location>
        <begin position="11"/>
        <end position="104"/>
    </location>
</feature>